<keyword evidence="2 3" id="KW-0413">Isomerase</keyword>
<gene>
    <name evidence="3 7" type="primary">purE</name>
    <name evidence="7" type="ORF">YBN1229_v1_0098</name>
</gene>
<dbReference type="GO" id="GO:0016829">
    <property type="term" value="F:lyase activity"/>
    <property type="evidence" value="ECO:0007669"/>
    <property type="project" value="UniProtKB-KW"/>
</dbReference>
<feature type="binding site" evidence="3 5">
    <location>
        <position position="19"/>
    </location>
    <ligand>
        <name>substrate</name>
    </ligand>
</feature>
<comment type="catalytic activity">
    <reaction evidence="3 4">
        <text>5-carboxyamino-1-(5-phospho-D-ribosyl)imidazole + H(+) = 5-amino-1-(5-phospho-D-ribosyl)imidazole-4-carboxylate</text>
        <dbReference type="Rhea" id="RHEA:13193"/>
        <dbReference type="ChEBI" id="CHEBI:15378"/>
        <dbReference type="ChEBI" id="CHEBI:58730"/>
        <dbReference type="ChEBI" id="CHEBI:77657"/>
        <dbReference type="EC" id="5.4.99.18"/>
    </reaction>
</comment>
<dbReference type="EC" id="5.4.99.18" evidence="3 4"/>
<dbReference type="Proteomes" id="UP000033187">
    <property type="component" value="Chromosome 1"/>
</dbReference>
<dbReference type="NCBIfam" id="TIGR01162">
    <property type="entry name" value="purE"/>
    <property type="match status" value="1"/>
</dbReference>
<dbReference type="PANTHER" id="PTHR23046:SF2">
    <property type="entry name" value="PHOSPHORIBOSYLAMINOIMIDAZOLE CARBOXYLASE"/>
    <property type="match status" value="1"/>
</dbReference>
<dbReference type="InterPro" id="IPR024694">
    <property type="entry name" value="PurE_prokaryotes"/>
</dbReference>
<keyword evidence="1 3" id="KW-0658">Purine biosynthesis</keyword>
<evidence type="ECO:0000256" key="4">
    <source>
        <dbReference type="PIRNR" id="PIRNR001338"/>
    </source>
</evidence>
<dbReference type="SUPFAM" id="SSF52255">
    <property type="entry name" value="N5-CAIR mutase (phosphoribosylaminoimidazole carboxylase, PurE)"/>
    <property type="match status" value="1"/>
</dbReference>
<dbReference type="GO" id="GO:0006189">
    <property type="term" value="P:'de novo' IMP biosynthetic process"/>
    <property type="evidence" value="ECO:0007669"/>
    <property type="project" value="UniProtKB-UniRule"/>
</dbReference>
<feature type="binding site" evidence="3 5">
    <location>
        <position position="22"/>
    </location>
    <ligand>
        <name>substrate</name>
    </ligand>
</feature>
<feature type="domain" description="PurE" evidence="6">
    <location>
        <begin position="11"/>
        <end position="162"/>
    </location>
</feature>
<evidence type="ECO:0000256" key="3">
    <source>
        <dbReference type="HAMAP-Rule" id="MF_01929"/>
    </source>
</evidence>
<dbReference type="SMART" id="SM01001">
    <property type="entry name" value="AIRC"/>
    <property type="match status" value="1"/>
</dbReference>
<dbReference type="PANTHER" id="PTHR23046">
    <property type="entry name" value="PHOSPHORIBOSYLAMINOIMIDAZOLE CARBOXYLASE CATALYTIC SUBUNIT"/>
    <property type="match status" value="1"/>
</dbReference>
<evidence type="ECO:0000256" key="1">
    <source>
        <dbReference type="ARBA" id="ARBA00022755"/>
    </source>
</evidence>
<dbReference type="RefSeq" id="WP_046475315.1">
    <property type="nucleotide sequence ID" value="NZ_LN829118.1"/>
</dbReference>
<dbReference type="KEGG" id="fiy:BN1229_v1_0098"/>
<proteinExistence type="inferred from homology"/>
<dbReference type="GO" id="GO:0034023">
    <property type="term" value="F:5-(carboxyamino)imidazole ribonucleotide mutase activity"/>
    <property type="evidence" value="ECO:0007669"/>
    <property type="project" value="UniProtKB-UniRule"/>
</dbReference>
<comment type="pathway">
    <text evidence="3 4">Purine metabolism; IMP biosynthesis via de novo pathway; 5-amino-1-(5-phospho-D-ribosyl)imidazole-4-carboxylate from 5-amino-1-(5-phospho-D-ribosyl)imidazole (N5-CAIR route): step 2/2.</text>
</comment>
<dbReference type="InterPro" id="IPR033747">
    <property type="entry name" value="PurE_ClassI"/>
</dbReference>
<dbReference type="EMBL" id="LN829119">
    <property type="protein sequence ID" value="CPR14851.1"/>
    <property type="molecule type" value="Genomic_DNA"/>
</dbReference>
<protein>
    <recommendedName>
        <fullName evidence="3 4">N5-carboxyaminoimidazole ribonucleotide mutase</fullName>
        <shortName evidence="3 4">N5-CAIR mutase</shortName>
        <ecNumber evidence="3 4">5.4.99.18</ecNumber>
    </recommendedName>
    <alternativeName>
        <fullName evidence="3">5-(carboxyamino)imidazole ribonucleotide mutase</fullName>
    </alternativeName>
</protein>
<dbReference type="Pfam" id="PF00731">
    <property type="entry name" value="AIRC"/>
    <property type="match status" value="1"/>
</dbReference>
<keyword evidence="7" id="KW-0456">Lyase</keyword>
<dbReference type="Gene3D" id="3.40.50.1970">
    <property type="match status" value="1"/>
</dbReference>
<dbReference type="HAMAP" id="MF_01929">
    <property type="entry name" value="PurE_classI"/>
    <property type="match status" value="1"/>
</dbReference>
<dbReference type="KEGG" id="fil:BN1229_v1_0095"/>
<dbReference type="InterPro" id="IPR000031">
    <property type="entry name" value="PurE_dom"/>
</dbReference>
<sequence>MSAQNQAGRQAQVGIIMGSQSDWETMKRASALLDELQIPHEVRIVSAHRTPDRLYDYARNAQSRGLKVIIAGAGGAAHLPGMVAALTTLPVLGVPVCSKALAGLDSLYSIVQMPAGVPVGTLAIGEAGSANAALLAAQILALGDEALGARLAAWRRAQTEAVGEVPERND</sequence>
<evidence type="ECO:0000256" key="2">
    <source>
        <dbReference type="ARBA" id="ARBA00023235"/>
    </source>
</evidence>
<name>A0A0D6J9F3_9HYPH</name>
<evidence type="ECO:0000313" key="7">
    <source>
        <dbReference type="EMBL" id="CPR14851.1"/>
    </source>
</evidence>
<keyword evidence="8" id="KW-1185">Reference proteome</keyword>
<comment type="function">
    <text evidence="3 4">Catalyzes the conversion of N5-carboxyaminoimidazole ribonucleotide (N5-CAIR) to 4-carboxy-5-aminoimidazole ribonucleotide (CAIR).</text>
</comment>
<dbReference type="PIRSF" id="PIRSF001338">
    <property type="entry name" value="AIR_carboxylase"/>
    <property type="match status" value="1"/>
</dbReference>
<evidence type="ECO:0000259" key="6">
    <source>
        <dbReference type="SMART" id="SM01001"/>
    </source>
</evidence>
<dbReference type="AlphaFoldDB" id="A0A0D6J9F3"/>
<dbReference type="UniPathway" id="UPA00074">
    <property type="reaction ID" value="UER00943"/>
</dbReference>
<feature type="binding site" evidence="3 5">
    <location>
        <position position="49"/>
    </location>
    <ligand>
        <name>substrate</name>
    </ligand>
</feature>
<evidence type="ECO:0000256" key="5">
    <source>
        <dbReference type="PIRSR" id="PIRSR001338-1"/>
    </source>
</evidence>
<organism evidence="7 8">
    <name type="scientific">Candidatus Filomicrobium marinum</name>
    <dbReference type="NCBI Taxonomy" id="1608628"/>
    <lineage>
        <taxon>Bacteria</taxon>
        <taxon>Pseudomonadati</taxon>
        <taxon>Pseudomonadota</taxon>
        <taxon>Alphaproteobacteria</taxon>
        <taxon>Hyphomicrobiales</taxon>
        <taxon>Hyphomicrobiaceae</taxon>
        <taxon>Filomicrobium</taxon>
    </lineage>
</organism>
<evidence type="ECO:0000313" key="8">
    <source>
        <dbReference type="Proteomes" id="UP000033187"/>
    </source>
</evidence>
<reference evidence="8" key="1">
    <citation type="submission" date="2015-02" db="EMBL/GenBank/DDBJ databases">
        <authorList>
            <person name="Chooi Y.-H."/>
        </authorList>
    </citation>
    <scope>NUCLEOTIDE SEQUENCE [LARGE SCALE GENOMIC DNA]</scope>
    <source>
        <strain evidence="8">strain Y</strain>
    </source>
</reference>
<comment type="similarity">
    <text evidence="3">Belongs to the AIR carboxylase family. Class I subfamily.</text>
</comment>
<accession>A0A0D6J9F3</accession>
<dbReference type="OrthoDB" id="9791908at2"/>